<dbReference type="EMBL" id="CP092863">
    <property type="protein sequence ID" value="UYV60538.1"/>
    <property type="molecule type" value="Genomic_DNA"/>
</dbReference>
<dbReference type="InterPro" id="IPR057670">
    <property type="entry name" value="SH3_retrovirus"/>
</dbReference>
<dbReference type="SUPFAM" id="SSF56672">
    <property type="entry name" value="DNA/RNA polymerases"/>
    <property type="match status" value="1"/>
</dbReference>
<dbReference type="Gene3D" id="1.10.340.70">
    <property type="match status" value="1"/>
</dbReference>
<feature type="region of interest" description="Disordered" evidence="2">
    <location>
        <begin position="844"/>
        <end position="885"/>
    </location>
</feature>
<dbReference type="Proteomes" id="UP001235939">
    <property type="component" value="Chromosome 01"/>
</dbReference>
<proteinExistence type="predicted"/>
<dbReference type="InterPro" id="IPR050951">
    <property type="entry name" value="Retrovirus_Pol_polyprotein"/>
</dbReference>
<dbReference type="Pfam" id="PF17919">
    <property type="entry name" value="RT_RNaseH_2"/>
    <property type="match status" value="1"/>
</dbReference>
<dbReference type="CDD" id="cd09272">
    <property type="entry name" value="RNase_HI_RT_Ty1"/>
    <property type="match status" value="1"/>
</dbReference>
<feature type="domain" description="Integrase catalytic" evidence="4">
    <location>
        <begin position="1683"/>
        <end position="1848"/>
    </location>
</feature>
<dbReference type="CDD" id="cd01647">
    <property type="entry name" value="RT_LTR"/>
    <property type="match status" value="1"/>
</dbReference>
<dbReference type="PANTHER" id="PTHR37984">
    <property type="entry name" value="PROTEIN CBG26694"/>
    <property type="match status" value="1"/>
</dbReference>
<evidence type="ECO:0000259" key="3">
    <source>
        <dbReference type="PROSITE" id="PS50878"/>
    </source>
</evidence>
<name>A0ABY6JY27_9ARAC</name>
<feature type="domain" description="Integrase catalytic" evidence="4">
    <location>
        <begin position="42"/>
        <end position="208"/>
    </location>
</feature>
<gene>
    <name evidence="5" type="ORF">LAZ67_1001441</name>
</gene>
<evidence type="ECO:0000313" key="6">
    <source>
        <dbReference type="Proteomes" id="UP001235939"/>
    </source>
</evidence>
<dbReference type="Pfam" id="PF17921">
    <property type="entry name" value="Integrase_H2C2"/>
    <property type="match status" value="1"/>
</dbReference>
<dbReference type="CDD" id="cd09274">
    <property type="entry name" value="RNase_HI_RT_Ty3"/>
    <property type="match status" value="1"/>
</dbReference>
<dbReference type="Pfam" id="PF25597">
    <property type="entry name" value="SH3_retrovirus"/>
    <property type="match status" value="1"/>
</dbReference>
<dbReference type="Gene3D" id="3.10.10.10">
    <property type="entry name" value="HIV Type 1 Reverse Transcriptase, subunit A, domain 1"/>
    <property type="match status" value="1"/>
</dbReference>
<evidence type="ECO:0000256" key="2">
    <source>
        <dbReference type="SAM" id="MobiDB-lite"/>
    </source>
</evidence>
<dbReference type="PROSITE" id="PS50878">
    <property type="entry name" value="RT_POL"/>
    <property type="match status" value="1"/>
</dbReference>
<organism evidence="5 6">
    <name type="scientific">Cordylochernes scorpioides</name>
    <dbReference type="NCBI Taxonomy" id="51811"/>
    <lineage>
        <taxon>Eukaryota</taxon>
        <taxon>Metazoa</taxon>
        <taxon>Ecdysozoa</taxon>
        <taxon>Arthropoda</taxon>
        <taxon>Chelicerata</taxon>
        <taxon>Arachnida</taxon>
        <taxon>Pseudoscorpiones</taxon>
        <taxon>Cheliferoidea</taxon>
        <taxon>Chernetidae</taxon>
        <taxon>Cordylochernes</taxon>
    </lineage>
</organism>
<sequence>MFENNVFEEDTKIREKPDSLLCEACIYGKQNRKVFHASTSPNSTYPGELIYSDVCGPMSKRSPGGSLYFVSFKDDFSRFRVTYFIRHKSDVLEKFKEFVKRVRTETGNKIKRFRTDNGTEFLNKNFSDYLKSLGIVHELTAPYTPEQNGISERDNRTIVESSRCLLHGRKMPLELWAEAVNTAVYLLNRCTTKVLGNSTPYEIWYKRKPSILHLKTFGCNAYVHIPKDNRKKLDKMSIRTFFVGYTETNKNYRMWDPIARKIIISRDVIFTEANTSENIQVNQQEQVTIYSEESVDSTNTSSKPEESCRYPLRNRIREKEQSSTSCTRAISYACYVHDQEPLNYEDAIVGQNSKKWNLAMDDEFNSLMKNQTWTYVTLPADRKAIACKTILSLCALLDMEMIQLDVKSVPSDPYSKLTKEMCPKDNQEIEEMNKIPYRQTIGSLMYLMTGTRPDIAYAVSRVSQFMNNPGPSHWTAVKKIFGYLKATKNIGICFGGSSCTTSLIGFSDADFAGDLDTRKSTTGYVFMLNNGPISWCSQKQNCVSLSTTESEYIAASKATKEAIWLRQLLRELHQEQRSFSKTMQLTFFMSAPMIKLQTYLRKLYLQKALIDSHCGHTQALIDLIVGFMNLYCQHRPPYSRSFDKGDLLMLALPKNGGYSNFYGPFRVEARVPDVKFRIQPPETFDFSTPNEWPKWRKRFERYLVVSGMKKKEEADKIDLFMYLMGDRADDIFRTFKFEKEEEATRIDSVLKAFDSHFCVRKNIIYERAKFNSRIQEDREPVDEFITSLYKLADSCEFEGLHEQLIRDRIVVGVRDKALSERMQLDIELTLEKAVKMVRQQEAVRQQQVDLQRPSTSQKVNQVKFNSKKQSPKQQQQPSRKKEKSAITRSRCPKCGGFTHREGQACRAEGQRCNLCSKTGHFANCCPDKQAKTAEVKAVSELEEEIGFLLEVSAVEDSSNLDDDEGECRRRWTAEIQVNGKKVKFKLDSQADVTCVPLCLFKKIMGQQRLVESDINLRAAEFSELQTVGMFLATLRNGNYEIKEKIYVIRRLSEPLLSRRACELLNLARRIEVVATRINPIKEFPEVFEGLGQIGNPYEIKLKPGAKPYAVHTPRRVQIPLMEKLKTRLEELEKAGIIAQVNVATEWCAPTVIAGKPNGDIRLCVDLSRLNEHVQREVHPMPVVEHMLGQLGEARLFSKLDANSGFHQIPLSPDCQHLTTFITPFGRYKYCRMPFGISLAPEYFQRVMSLILQGMDGVMCYLDDILIFASDSKTHDRILRLVLRKLKEAKVTLNKAKCVFGVPRINFLGHILDEDGIRPDPAKIEAVARMPAPTDVHGVRRFLGMVNHLGRFVENLSEIVAPLNQLLVKGQDFVWDCSQERAFRKLKELLTTQPILAAYDVRKPTMVSSDASSYGLGAVLKQEGKNGIWRPVAYSSRTMTPTEKRYAQIEKEALAITWACERFQDFLLGKRFRIETDHKPLIPLFSTKELSSLTPRLQRFRMRMMRFGFEIVHIPGKELLDADALSRQPLLTTEGGENERQTSAHINAVLSSITDKDEMLTKIFEAQQEDTTLKAVVNYLEHGWPDKKKMSQTLLSYWHVKDELGVQNGLLMRGCRLVIPASMKLEILDKLHAGHFGITKTRLRARETVWWPGISEEIAETVRKCSVCIQEAVSKHEPLIPTNFPSRPWQKIGMDLFKFENKWYLVVIDYYSRFPEMIQLDRLTASVVVRSCKSIFARHGIPETVVSDNGTQFGAAREFANFARQYGFTHVTSSPRFPQSNGMAEAGVKIAKLILKKNQDPSLGLLEYRSTPLENGYSPAELLMGRKLRTTLPIAPENLNPKLVDSQTLKRKEGRRRKDMKSRYDRRCGATDMEELSEGDTVWITDMRTWGIVKKKASTPRSYMVDTPVGTLRRNRFHLRKGYAVQYPADPSTPTFSGEELVENEKTPVVDYPSNDSEDGQIRTRSGRIVKPVDRLHY</sequence>
<dbReference type="EC" id="2.7.7.49" evidence="1"/>
<dbReference type="InterPro" id="IPR043502">
    <property type="entry name" value="DNA/RNA_pol_sf"/>
</dbReference>
<feature type="domain" description="Reverse transcriptase" evidence="3">
    <location>
        <begin position="1134"/>
        <end position="1311"/>
    </location>
</feature>
<evidence type="ECO:0000313" key="5">
    <source>
        <dbReference type="EMBL" id="UYV60538.1"/>
    </source>
</evidence>
<accession>A0ABY6JY27</accession>
<feature type="compositionally biased region" description="Polar residues" evidence="2">
    <location>
        <begin position="852"/>
        <end position="864"/>
    </location>
</feature>
<dbReference type="InterPro" id="IPR012337">
    <property type="entry name" value="RNaseH-like_sf"/>
</dbReference>
<dbReference type="PROSITE" id="PS50994">
    <property type="entry name" value="INTEGRASE"/>
    <property type="match status" value="2"/>
</dbReference>
<dbReference type="InterPro" id="IPR001584">
    <property type="entry name" value="Integrase_cat-core"/>
</dbReference>
<dbReference type="InterPro" id="IPR041577">
    <property type="entry name" value="RT_RNaseH_2"/>
</dbReference>
<dbReference type="InterPro" id="IPR043128">
    <property type="entry name" value="Rev_trsase/Diguanyl_cyclase"/>
</dbReference>
<evidence type="ECO:0000256" key="1">
    <source>
        <dbReference type="ARBA" id="ARBA00012493"/>
    </source>
</evidence>
<dbReference type="SUPFAM" id="SSF53098">
    <property type="entry name" value="Ribonuclease H-like"/>
    <property type="match status" value="2"/>
</dbReference>
<evidence type="ECO:0000259" key="4">
    <source>
        <dbReference type="PROSITE" id="PS50994"/>
    </source>
</evidence>
<dbReference type="InterPro" id="IPR036397">
    <property type="entry name" value="RNaseH_sf"/>
</dbReference>
<dbReference type="InterPro" id="IPR041588">
    <property type="entry name" value="Integrase_H2C2"/>
</dbReference>
<dbReference type="PANTHER" id="PTHR37984:SF9">
    <property type="entry name" value="INTEGRASE CATALYTIC DOMAIN-CONTAINING PROTEIN"/>
    <property type="match status" value="1"/>
</dbReference>
<protein>
    <recommendedName>
        <fullName evidence="1">RNA-directed DNA polymerase</fullName>
        <ecNumber evidence="1">2.7.7.49</ecNumber>
    </recommendedName>
</protein>
<dbReference type="Pfam" id="PF00078">
    <property type="entry name" value="RVT_1"/>
    <property type="match status" value="1"/>
</dbReference>
<dbReference type="Gene3D" id="3.30.420.10">
    <property type="entry name" value="Ribonuclease H-like superfamily/Ribonuclease H"/>
    <property type="match status" value="2"/>
</dbReference>
<keyword evidence="6" id="KW-1185">Reference proteome</keyword>
<dbReference type="Gene3D" id="3.30.70.270">
    <property type="match status" value="2"/>
</dbReference>
<reference evidence="5 6" key="1">
    <citation type="submission" date="2022-01" db="EMBL/GenBank/DDBJ databases">
        <title>A chromosomal length assembly of Cordylochernes scorpioides.</title>
        <authorList>
            <person name="Zeh D."/>
            <person name="Zeh J."/>
        </authorList>
    </citation>
    <scope>NUCLEOTIDE SEQUENCE [LARGE SCALE GENOMIC DNA]</scope>
    <source>
        <strain evidence="5">IN4F17</strain>
        <tissue evidence="5">Whole Body</tissue>
    </source>
</reference>
<dbReference type="InterPro" id="IPR000477">
    <property type="entry name" value="RT_dom"/>
</dbReference>
<dbReference type="Pfam" id="PF00665">
    <property type="entry name" value="rve"/>
    <property type="match status" value="2"/>
</dbReference>